<evidence type="ECO:0000313" key="8">
    <source>
        <dbReference type="EMBL" id="MCH7410932.1"/>
    </source>
</evidence>
<dbReference type="SUPFAM" id="SSF53056">
    <property type="entry name" value="beta-carbonic anhydrase, cab"/>
    <property type="match status" value="1"/>
</dbReference>
<evidence type="ECO:0000256" key="7">
    <source>
        <dbReference type="ARBA" id="ARBA00048348"/>
    </source>
</evidence>
<dbReference type="PROSITE" id="PS00704">
    <property type="entry name" value="PROK_CO2_ANHYDRASE_1"/>
    <property type="match status" value="1"/>
</dbReference>
<dbReference type="PROSITE" id="PS51257">
    <property type="entry name" value="PROKAR_LIPOPROTEIN"/>
    <property type="match status" value="1"/>
</dbReference>
<name>A0ABS9V3E0_9BACT</name>
<keyword evidence="5" id="KW-0862">Zinc</keyword>
<dbReference type="InterPro" id="IPR015892">
    <property type="entry name" value="Carbonic_anhydrase_CS"/>
</dbReference>
<dbReference type="PANTHER" id="PTHR11002:SF76">
    <property type="entry name" value="CARBONIC ANHYDRASE"/>
    <property type="match status" value="1"/>
</dbReference>
<dbReference type="InterPro" id="IPR036874">
    <property type="entry name" value="Carbonic_anhydrase_sf"/>
</dbReference>
<dbReference type="Pfam" id="PF00484">
    <property type="entry name" value="Pro_CA"/>
    <property type="match status" value="1"/>
</dbReference>
<comment type="cofactor">
    <cofactor evidence="1">
        <name>Zn(2+)</name>
        <dbReference type="ChEBI" id="CHEBI:29105"/>
    </cofactor>
</comment>
<evidence type="ECO:0000256" key="2">
    <source>
        <dbReference type="ARBA" id="ARBA00006217"/>
    </source>
</evidence>
<dbReference type="EC" id="4.2.1.1" evidence="3"/>
<dbReference type="RefSeq" id="WP_241349290.1">
    <property type="nucleotide sequence ID" value="NZ_JAKZGP010000051.1"/>
</dbReference>
<dbReference type="Gene3D" id="3.40.1050.10">
    <property type="entry name" value="Carbonic anhydrase"/>
    <property type="match status" value="1"/>
</dbReference>
<evidence type="ECO:0000256" key="4">
    <source>
        <dbReference type="ARBA" id="ARBA00022723"/>
    </source>
</evidence>
<evidence type="ECO:0000313" key="9">
    <source>
        <dbReference type="Proteomes" id="UP001165489"/>
    </source>
</evidence>
<keyword evidence="6" id="KW-0456">Lyase</keyword>
<comment type="caution">
    <text evidence="8">The sequence shown here is derived from an EMBL/GenBank/DDBJ whole genome shotgun (WGS) entry which is preliminary data.</text>
</comment>
<comment type="similarity">
    <text evidence="2">Belongs to the beta-class carbonic anhydrase family.</text>
</comment>
<dbReference type="EMBL" id="JAKZGP010000051">
    <property type="protein sequence ID" value="MCH7410932.1"/>
    <property type="molecule type" value="Genomic_DNA"/>
</dbReference>
<evidence type="ECO:0000256" key="3">
    <source>
        <dbReference type="ARBA" id="ARBA00012925"/>
    </source>
</evidence>
<dbReference type="SMART" id="SM00947">
    <property type="entry name" value="Pro_CA"/>
    <property type="match status" value="1"/>
</dbReference>
<reference evidence="8" key="1">
    <citation type="submission" date="2022-03" db="EMBL/GenBank/DDBJ databases">
        <title>De novo assembled genomes of Belliella spp. (Cyclobacteriaceae) strains.</title>
        <authorList>
            <person name="Szabo A."/>
            <person name="Korponai K."/>
            <person name="Felfoldi T."/>
        </authorList>
    </citation>
    <scope>NUCLEOTIDE SEQUENCE</scope>
    <source>
        <strain evidence="8">DSM 111904</strain>
    </source>
</reference>
<dbReference type="CDD" id="cd03378">
    <property type="entry name" value="beta_CA_cladeC"/>
    <property type="match status" value="1"/>
</dbReference>
<evidence type="ECO:0000256" key="6">
    <source>
        <dbReference type="ARBA" id="ARBA00023239"/>
    </source>
</evidence>
<dbReference type="Proteomes" id="UP001165489">
    <property type="component" value="Unassembled WGS sequence"/>
</dbReference>
<protein>
    <recommendedName>
        <fullName evidence="3">carbonic anhydrase</fullName>
        <ecNumber evidence="3">4.2.1.1</ecNumber>
    </recommendedName>
</protein>
<gene>
    <name evidence="8" type="ORF">MM239_16100</name>
</gene>
<evidence type="ECO:0000256" key="5">
    <source>
        <dbReference type="ARBA" id="ARBA00022833"/>
    </source>
</evidence>
<evidence type="ECO:0000256" key="1">
    <source>
        <dbReference type="ARBA" id="ARBA00001947"/>
    </source>
</evidence>
<proteinExistence type="inferred from homology"/>
<keyword evidence="4" id="KW-0479">Metal-binding</keyword>
<keyword evidence="9" id="KW-1185">Reference proteome</keyword>
<dbReference type="InterPro" id="IPR001765">
    <property type="entry name" value="Carbonic_anhydrase"/>
</dbReference>
<accession>A0ABS9V3E0</accession>
<dbReference type="PANTHER" id="PTHR11002">
    <property type="entry name" value="CARBONIC ANHYDRASE"/>
    <property type="match status" value="1"/>
</dbReference>
<sequence>MPRILIIFIALVFTSIACSKSSEDQHLESIPTSQLLKTLLNGNKRFASDHPKHPDQGLERLKSLAISQHPAIAVVSCSDSRVSPELIFDQGLGDLFVIRNAGNIVSDNELGSIAYSIEHLGVSLVVILGHTKCGAIGAFVEHDHDHNVHYSEFILKIIEFINQEEEEKALIRSDPDFYQKAIEANVLHGIHEVKNKIPMVEKLINDQKLILVGAIYDVDTREVIVIENVD</sequence>
<comment type="catalytic activity">
    <reaction evidence="7">
        <text>hydrogencarbonate + H(+) = CO2 + H2O</text>
        <dbReference type="Rhea" id="RHEA:10748"/>
        <dbReference type="ChEBI" id="CHEBI:15377"/>
        <dbReference type="ChEBI" id="CHEBI:15378"/>
        <dbReference type="ChEBI" id="CHEBI:16526"/>
        <dbReference type="ChEBI" id="CHEBI:17544"/>
        <dbReference type="EC" id="4.2.1.1"/>
    </reaction>
</comment>
<organism evidence="8 9">
    <name type="scientific">Belliella filtrata</name>
    <dbReference type="NCBI Taxonomy" id="2923435"/>
    <lineage>
        <taxon>Bacteria</taxon>
        <taxon>Pseudomonadati</taxon>
        <taxon>Bacteroidota</taxon>
        <taxon>Cytophagia</taxon>
        <taxon>Cytophagales</taxon>
        <taxon>Cyclobacteriaceae</taxon>
        <taxon>Belliella</taxon>
    </lineage>
</organism>